<gene>
    <name evidence="11" type="ORF">BDV39DRAFT_197010</name>
</gene>
<evidence type="ECO:0000256" key="4">
    <source>
        <dbReference type="ARBA" id="ARBA00022723"/>
    </source>
</evidence>
<evidence type="ECO:0000256" key="5">
    <source>
        <dbReference type="ARBA" id="ARBA00022737"/>
    </source>
</evidence>
<feature type="domain" description="RING-type" evidence="10">
    <location>
        <begin position="172"/>
        <end position="360"/>
    </location>
</feature>
<dbReference type="GO" id="GO:0008270">
    <property type="term" value="F:zinc ion binding"/>
    <property type="evidence" value="ECO:0007669"/>
    <property type="project" value="UniProtKB-KW"/>
</dbReference>
<dbReference type="GO" id="GO:0016567">
    <property type="term" value="P:protein ubiquitination"/>
    <property type="evidence" value="ECO:0007669"/>
    <property type="project" value="InterPro"/>
</dbReference>
<dbReference type="SUPFAM" id="SSF57850">
    <property type="entry name" value="RING/U-box"/>
    <property type="match status" value="2"/>
</dbReference>
<organism evidence="11 12">
    <name type="scientific">Aspergillus sergii</name>
    <dbReference type="NCBI Taxonomy" id="1034303"/>
    <lineage>
        <taxon>Eukaryota</taxon>
        <taxon>Fungi</taxon>
        <taxon>Dikarya</taxon>
        <taxon>Ascomycota</taxon>
        <taxon>Pezizomycotina</taxon>
        <taxon>Eurotiomycetes</taxon>
        <taxon>Eurotiomycetidae</taxon>
        <taxon>Eurotiales</taxon>
        <taxon>Aspergillaceae</taxon>
        <taxon>Aspergillus</taxon>
        <taxon>Aspergillus subgen. Circumdati</taxon>
    </lineage>
</organism>
<evidence type="ECO:0000256" key="6">
    <source>
        <dbReference type="ARBA" id="ARBA00022771"/>
    </source>
</evidence>
<feature type="region of interest" description="Disordered" evidence="9">
    <location>
        <begin position="410"/>
        <end position="436"/>
    </location>
</feature>
<keyword evidence="3" id="KW-0808">Transferase</keyword>
<sequence>MACVLEPGVDQSTVDLIVQLQLEDAGFYFESSKGKTRQPTDEKLTFQLQNEKLESVSQFLLDRGMAMSFAAAVQADKNILDDRVLEEENAVKDRNIACRWTEDGCSLAPGDHQAHPEESTTLDDETLDKLQILYMSDLEGYKDNHGVGIAREETGQAESSAWAAQRSCQSIPLHRCVACRDEVEFVNIARVPCRHEYCRSCLEDLFNASMTDESLFPPRCCGQPINVNTARIFLKADLIQRYEKKKTEFETPNRTYCYVPECSTFINTSHIEGEVATCPNCSRTTCTSCKGRAHIGDCPNDSGMQYLLALAQENAWQRCYDCWRLVELVHGCNHMTCRCGAQFCYNCGERWKSCSCEQWDEHRLLARAYQIIDREANPPLADDASDISEPESNVAVIGVGGAWPQQVLDPGHLPETYETQEEEPPAAAAAAAAAEPPAFIEERPAPRAQTERDLLVAQTIQELRENHECTHDRWKYVRGPHRCEECYHRLPEYIFECRQCRLQACNRCRRNRL</sequence>
<dbReference type="Pfam" id="PF01485">
    <property type="entry name" value="IBR"/>
    <property type="match status" value="2"/>
</dbReference>
<reference evidence="12" key="1">
    <citation type="submission" date="2019-04" db="EMBL/GenBank/DDBJ databases">
        <title>Friends and foes A comparative genomics studyof 23 Aspergillus species from section Flavi.</title>
        <authorList>
            <consortium name="DOE Joint Genome Institute"/>
            <person name="Kjaerbolling I."/>
            <person name="Vesth T."/>
            <person name="Frisvad J.C."/>
            <person name="Nybo J.L."/>
            <person name="Theobald S."/>
            <person name="Kildgaard S."/>
            <person name="Isbrandt T."/>
            <person name="Kuo A."/>
            <person name="Sato A."/>
            <person name="Lyhne E.K."/>
            <person name="Kogle M.E."/>
            <person name="Wiebenga A."/>
            <person name="Kun R.S."/>
            <person name="Lubbers R.J."/>
            <person name="Makela M.R."/>
            <person name="Barry K."/>
            <person name="Chovatia M."/>
            <person name="Clum A."/>
            <person name="Daum C."/>
            <person name="Haridas S."/>
            <person name="He G."/>
            <person name="LaButti K."/>
            <person name="Lipzen A."/>
            <person name="Mondo S."/>
            <person name="Riley R."/>
            <person name="Salamov A."/>
            <person name="Simmons B.A."/>
            <person name="Magnuson J.K."/>
            <person name="Henrissat B."/>
            <person name="Mortensen U.H."/>
            <person name="Larsen T.O."/>
            <person name="Devries R.P."/>
            <person name="Grigoriev I.V."/>
            <person name="Machida M."/>
            <person name="Baker S.E."/>
            <person name="Andersen M.R."/>
        </authorList>
    </citation>
    <scope>NUCLEOTIDE SEQUENCE [LARGE SCALE GENOMIC DNA]</scope>
    <source>
        <strain evidence="12">CBS 130017</strain>
    </source>
</reference>
<dbReference type="InterPro" id="IPR002867">
    <property type="entry name" value="IBR_dom"/>
</dbReference>
<keyword evidence="12" id="KW-1185">Reference proteome</keyword>
<dbReference type="GO" id="GO:0061630">
    <property type="term" value="F:ubiquitin protein ligase activity"/>
    <property type="evidence" value="ECO:0007669"/>
    <property type="project" value="UniProtKB-EC"/>
</dbReference>
<dbReference type="EMBL" id="ML741852">
    <property type="protein sequence ID" value="KAE8322156.1"/>
    <property type="molecule type" value="Genomic_DNA"/>
</dbReference>
<protein>
    <recommendedName>
        <fullName evidence="2">RBR-type E3 ubiquitin transferase</fullName>
        <ecNumber evidence="2">2.3.2.31</ecNumber>
    </recommendedName>
</protein>
<evidence type="ECO:0000313" key="12">
    <source>
        <dbReference type="Proteomes" id="UP000325945"/>
    </source>
</evidence>
<keyword evidence="7" id="KW-0833">Ubl conjugation pathway</keyword>
<dbReference type="Proteomes" id="UP000325945">
    <property type="component" value="Unassembled WGS sequence"/>
</dbReference>
<evidence type="ECO:0000256" key="7">
    <source>
        <dbReference type="ARBA" id="ARBA00022786"/>
    </source>
</evidence>
<dbReference type="CDD" id="cd22584">
    <property type="entry name" value="Rcat_RBR_unk"/>
    <property type="match status" value="1"/>
</dbReference>
<evidence type="ECO:0000256" key="8">
    <source>
        <dbReference type="ARBA" id="ARBA00022833"/>
    </source>
</evidence>
<keyword evidence="4" id="KW-0479">Metal-binding</keyword>
<dbReference type="Gene3D" id="1.20.120.1750">
    <property type="match status" value="1"/>
</dbReference>
<evidence type="ECO:0000256" key="1">
    <source>
        <dbReference type="ARBA" id="ARBA00001798"/>
    </source>
</evidence>
<evidence type="ECO:0000313" key="11">
    <source>
        <dbReference type="EMBL" id="KAE8322156.1"/>
    </source>
</evidence>
<dbReference type="CDD" id="cd20335">
    <property type="entry name" value="BRcat_RBR"/>
    <property type="match status" value="1"/>
</dbReference>
<dbReference type="AlphaFoldDB" id="A0A5N6WPE1"/>
<name>A0A5N6WPE1_9EURO</name>
<dbReference type="SMART" id="SM00647">
    <property type="entry name" value="IBR"/>
    <property type="match status" value="2"/>
</dbReference>
<comment type="catalytic activity">
    <reaction evidence="1">
        <text>[E2 ubiquitin-conjugating enzyme]-S-ubiquitinyl-L-cysteine + [acceptor protein]-L-lysine = [E2 ubiquitin-conjugating enzyme]-L-cysteine + [acceptor protein]-N(6)-ubiquitinyl-L-lysine.</text>
        <dbReference type="EC" id="2.3.2.31"/>
    </reaction>
</comment>
<feature type="compositionally biased region" description="Low complexity" evidence="9">
    <location>
        <begin position="425"/>
        <end position="436"/>
    </location>
</feature>
<accession>A0A5N6WPE1</accession>
<keyword evidence="8" id="KW-0862">Zinc</keyword>
<dbReference type="InterPro" id="IPR017907">
    <property type="entry name" value="Znf_RING_CS"/>
</dbReference>
<dbReference type="EC" id="2.3.2.31" evidence="2"/>
<dbReference type="PANTHER" id="PTHR11685">
    <property type="entry name" value="RBR FAMILY RING FINGER AND IBR DOMAIN-CONTAINING"/>
    <property type="match status" value="1"/>
</dbReference>
<evidence type="ECO:0000256" key="3">
    <source>
        <dbReference type="ARBA" id="ARBA00022679"/>
    </source>
</evidence>
<proteinExistence type="predicted"/>
<evidence type="ECO:0000259" key="10">
    <source>
        <dbReference type="PROSITE" id="PS51873"/>
    </source>
</evidence>
<dbReference type="InterPro" id="IPR044066">
    <property type="entry name" value="TRIAD_supradom"/>
</dbReference>
<evidence type="ECO:0000256" key="9">
    <source>
        <dbReference type="SAM" id="MobiDB-lite"/>
    </source>
</evidence>
<dbReference type="PROSITE" id="PS00518">
    <property type="entry name" value="ZF_RING_1"/>
    <property type="match status" value="1"/>
</dbReference>
<evidence type="ECO:0000256" key="2">
    <source>
        <dbReference type="ARBA" id="ARBA00012251"/>
    </source>
</evidence>
<dbReference type="InterPro" id="IPR031127">
    <property type="entry name" value="E3_UB_ligase_RBR"/>
</dbReference>
<keyword evidence="5" id="KW-0677">Repeat</keyword>
<keyword evidence="6" id="KW-0863">Zinc-finger</keyword>
<dbReference type="PROSITE" id="PS51873">
    <property type="entry name" value="TRIAD"/>
    <property type="match status" value="1"/>
</dbReference>